<dbReference type="Pfam" id="PF02018">
    <property type="entry name" value="CBM_4_9"/>
    <property type="match status" value="2"/>
</dbReference>
<dbReference type="Pfam" id="PF01833">
    <property type="entry name" value="TIG"/>
    <property type="match status" value="1"/>
</dbReference>
<dbReference type="AlphaFoldDB" id="A0A1D8P7M8"/>
<accession>A0A1D8P7M8</accession>
<dbReference type="RefSeq" id="WP_070236705.1">
    <property type="nucleotide sequence ID" value="NZ_CP017478.1"/>
</dbReference>
<organism evidence="5 6">
    <name type="scientific">Urechidicola croceus</name>
    <dbReference type="NCBI Taxonomy" id="1850246"/>
    <lineage>
        <taxon>Bacteria</taxon>
        <taxon>Pseudomonadati</taxon>
        <taxon>Bacteroidota</taxon>
        <taxon>Flavobacteriia</taxon>
        <taxon>Flavobacteriales</taxon>
        <taxon>Flavobacteriaceae</taxon>
        <taxon>Urechidicola</taxon>
    </lineage>
</organism>
<dbReference type="KEGG" id="lul:LPB138_07660"/>
<evidence type="ECO:0000259" key="4">
    <source>
        <dbReference type="Pfam" id="PF02018"/>
    </source>
</evidence>
<gene>
    <name evidence="5" type="ORF">LPB138_07660</name>
</gene>
<dbReference type="OrthoDB" id="7061696at2"/>
<dbReference type="Proteomes" id="UP000176050">
    <property type="component" value="Chromosome"/>
</dbReference>
<evidence type="ECO:0000313" key="5">
    <source>
        <dbReference type="EMBL" id="AOW20562.1"/>
    </source>
</evidence>
<name>A0A1D8P7M8_9FLAO</name>
<dbReference type="InterPro" id="IPR002909">
    <property type="entry name" value="IPT_dom"/>
</dbReference>
<evidence type="ECO:0000256" key="1">
    <source>
        <dbReference type="ARBA" id="ARBA00022801"/>
    </source>
</evidence>
<dbReference type="InterPro" id="IPR008979">
    <property type="entry name" value="Galactose-bd-like_sf"/>
</dbReference>
<evidence type="ECO:0008006" key="7">
    <source>
        <dbReference type="Google" id="ProtNLM"/>
    </source>
</evidence>
<keyword evidence="2" id="KW-0732">Signal</keyword>
<feature type="domain" description="CBM-cenC" evidence="4">
    <location>
        <begin position="351"/>
        <end position="476"/>
    </location>
</feature>
<evidence type="ECO:0000313" key="6">
    <source>
        <dbReference type="Proteomes" id="UP000176050"/>
    </source>
</evidence>
<evidence type="ECO:0000259" key="3">
    <source>
        <dbReference type="Pfam" id="PF01833"/>
    </source>
</evidence>
<feature type="domain" description="CBM-cenC" evidence="4">
    <location>
        <begin position="504"/>
        <end position="633"/>
    </location>
</feature>
<dbReference type="InterPro" id="IPR013783">
    <property type="entry name" value="Ig-like_fold"/>
</dbReference>
<evidence type="ECO:0000256" key="2">
    <source>
        <dbReference type="SAM" id="SignalP"/>
    </source>
</evidence>
<sequence length="652" mass="69731">MKKYLKILFSFFATIVLLTVISCEEDDLNTAIGTGNVAITSINPTAEFPMETVTLEGVDFHTVQFVFVGTRQTPFQLDGNIISFVIPDGTPPGMTPITLAMANNYRVTAEMEVLLRPVPVFKTISPSAAAPGENVTISGSALENVETITVGGVEAELVSADGTELIFTVPEGPVLNTRNVIELTTSGGTTASESIFYVAQNLVLNGILEEGDGDDFTNWGKWNGADGLIASDQPYYGRSLKAIAAGGDAWRTQFVSDPTETAVDAEYIAYMWIKAEEAGGNIRFSTNSATGALYSGNYDITTEWQQIEWVFTNNDPASRLVLDLGVSDGMIYHIDNITLVSTASGPPPPPNLLLNGDLELGGDDDFTNWGEWNGADLMTVETSEVHGGSRALRAVGAGADAWRTQFASDGVITEVGQTYIASMWIKGEGAGDGGNVRFSTAATAGALYGPNFDITGEWQQVFWEFEANDALTNLVLDLGAVADAIYYVDDISLTETPPPPPNENILLNPGLEEGDGDDFTNWGKWNGADLLTAETSEVHGGSRALRAVGFGGDAWRTQFASDAAETENGVNYVASMWIKAEEGSPGDGGSVRFSTAATAGALYGPDFIVSTEWQEYTWTFTANDVATNLVLDVGLIENAVYFIDDITLTEED</sequence>
<dbReference type="GO" id="GO:0016798">
    <property type="term" value="F:hydrolase activity, acting on glycosyl bonds"/>
    <property type="evidence" value="ECO:0007669"/>
    <property type="project" value="InterPro"/>
</dbReference>
<keyword evidence="1" id="KW-0378">Hydrolase</keyword>
<proteinExistence type="predicted"/>
<dbReference type="Gene3D" id="2.60.40.10">
    <property type="entry name" value="Immunoglobulins"/>
    <property type="match status" value="1"/>
</dbReference>
<dbReference type="SUPFAM" id="SSF49785">
    <property type="entry name" value="Galactose-binding domain-like"/>
    <property type="match status" value="3"/>
</dbReference>
<dbReference type="STRING" id="1850246.LPB138_07660"/>
<dbReference type="InterPro" id="IPR003305">
    <property type="entry name" value="CenC_carb-bd"/>
</dbReference>
<feature type="chain" id="PRO_5009110873" description="CBM-cenC domain-containing protein" evidence="2">
    <location>
        <begin position="23"/>
        <end position="652"/>
    </location>
</feature>
<feature type="domain" description="IPT/TIG" evidence="3">
    <location>
        <begin position="119"/>
        <end position="188"/>
    </location>
</feature>
<dbReference type="EMBL" id="CP017478">
    <property type="protein sequence ID" value="AOW20562.1"/>
    <property type="molecule type" value="Genomic_DNA"/>
</dbReference>
<reference evidence="5 6" key="1">
    <citation type="submission" date="2016-10" db="EMBL/GenBank/DDBJ databases">
        <title>Lutibacter sp. LPB0138, isolated from marine gastropod.</title>
        <authorList>
            <person name="Kim E."/>
            <person name="Yi H."/>
        </authorList>
    </citation>
    <scope>NUCLEOTIDE SEQUENCE [LARGE SCALE GENOMIC DNA]</scope>
    <source>
        <strain evidence="5 6">LPB0138</strain>
    </source>
</reference>
<keyword evidence="6" id="KW-1185">Reference proteome</keyword>
<feature type="signal peptide" evidence="2">
    <location>
        <begin position="1"/>
        <end position="22"/>
    </location>
</feature>
<protein>
    <recommendedName>
        <fullName evidence="7">CBM-cenC domain-containing protein</fullName>
    </recommendedName>
</protein>
<dbReference type="SUPFAM" id="SSF81296">
    <property type="entry name" value="E set domains"/>
    <property type="match status" value="2"/>
</dbReference>
<dbReference type="PROSITE" id="PS51257">
    <property type="entry name" value="PROKAR_LIPOPROTEIN"/>
    <property type="match status" value="1"/>
</dbReference>
<dbReference type="InterPro" id="IPR014756">
    <property type="entry name" value="Ig_E-set"/>
</dbReference>
<dbReference type="Gene3D" id="2.60.120.260">
    <property type="entry name" value="Galactose-binding domain-like"/>
    <property type="match status" value="3"/>
</dbReference>